<dbReference type="VEuPathDB" id="FungiDB:MMYC01_209603"/>
<gene>
    <name evidence="2" type="ORF">MMYC01_209603</name>
</gene>
<proteinExistence type="predicted"/>
<reference evidence="2 3" key="1">
    <citation type="journal article" date="2016" name="Genome Announc.">
        <title>Genome Sequence of Madurella mycetomatis mm55, Isolated from a Human Mycetoma Case in Sudan.</title>
        <authorList>
            <person name="Smit S."/>
            <person name="Derks M.F."/>
            <person name="Bervoets S."/>
            <person name="Fahal A."/>
            <person name="van Leeuwen W."/>
            <person name="van Belkum A."/>
            <person name="van de Sande W.W."/>
        </authorList>
    </citation>
    <scope>NUCLEOTIDE SEQUENCE [LARGE SCALE GENOMIC DNA]</scope>
    <source>
        <strain evidence="3">mm55</strain>
    </source>
</reference>
<organism evidence="2 3">
    <name type="scientific">Madurella mycetomatis</name>
    <dbReference type="NCBI Taxonomy" id="100816"/>
    <lineage>
        <taxon>Eukaryota</taxon>
        <taxon>Fungi</taxon>
        <taxon>Dikarya</taxon>
        <taxon>Ascomycota</taxon>
        <taxon>Pezizomycotina</taxon>
        <taxon>Sordariomycetes</taxon>
        <taxon>Sordariomycetidae</taxon>
        <taxon>Sordariales</taxon>
        <taxon>Sordariales incertae sedis</taxon>
        <taxon>Madurella</taxon>
    </lineage>
</organism>
<evidence type="ECO:0000313" key="2">
    <source>
        <dbReference type="EMBL" id="KXX74337.1"/>
    </source>
</evidence>
<dbReference type="EMBL" id="LCTW02000363">
    <property type="protein sequence ID" value="KXX74337.1"/>
    <property type="molecule type" value="Genomic_DNA"/>
</dbReference>
<accession>A0A175VS52</accession>
<name>A0A175VS52_9PEZI</name>
<dbReference type="AlphaFoldDB" id="A0A175VS52"/>
<sequence>MWGTRKRFPRLSLPIRRRAAAATGSSVPQRGRGFFGDSGHDTPNPLATDVGEHLIVGRTRTVRQKTMEGRSATLVAFPTYARALDLPNRSH</sequence>
<comment type="caution">
    <text evidence="2">The sequence shown here is derived from an EMBL/GenBank/DDBJ whole genome shotgun (WGS) entry which is preliminary data.</text>
</comment>
<keyword evidence="3" id="KW-1185">Reference proteome</keyword>
<protein>
    <submittedName>
        <fullName evidence="2">Uncharacterized protein</fullName>
    </submittedName>
</protein>
<feature type="region of interest" description="Disordered" evidence="1">
    <location>
        <begin position="18"/>
        <end position="48"/>
    </location>
</feature>
<evidence type="ECO:0000256" key="1">
    <source>
        <dbReference type="SAM" id="MobiDB-lite"/>
    </source>
</evidence>
<dbReference type="Proteomes" id="UP000078237">
    <property type="component" value="Unassembled WGS sequence"/>
</dbReference>
<evidence type="ECO:0000313" key="3">
    <source>
        <dbReference type="Proteomes" id="UP000078237"/>
    </source>
</evidence>